<feature type="short sequence motif" description="'HIGH' region" evidence="11">
    <location>
        <begin position="47"/>
        <end position="57"/>
    </location>
</feature>
<dbReference type="FunFam" id="3.40.50.620:FF:000078">
    <property type="entry name" value="Valine--tRNA ligase, mitochondrial"/>
    <property type="match status" value="1"/>
</dbReference>
<dbReference type="InterPro" id="IPR009008">
    <property type="entry name" value="Val/Leu/Ile-tRNA-synth_edit"/>
</dbReference>
<dbReference type="GO" id="GO:0005829">
    <property type="term" value="C:cytosol"/>
    <property type="evidence" value="ECO:0007669"/>
    <property type="project" value="TreeGrafter"/>
</dbReference>
<evidence type="ECO:0000256" key="12">
    <source>
        <dbReference type="SAM" id="MobiDB-lite"/>
    </source>
</evidence>
<evidence type="ECO:0000256" key="4">
    <source>
        <dbReference type="ARBA" id="ARBA00022598"/>
    </source>
</evidence>
<dbReference type="InterPro" id="IPR001412">
    <property type="entry name" value="aa-tRNA-synth_I_CS"/>
</dbReference>
<dbReference type="Gene3D" id="1.10.287.380">
    <property type="entry name" value="Valyl-tRNA synthetase, C-terminal domain"/>
    <property type="match status" value="1"/>
</dbReference>
<dbReference type="EMBL" id="PCVY01000046">
    <property type="protein sequence ID" value="PIQ86351.1"/>
    <property type="molecule type" value="Genomic_DNA"/>
</dbReference>
<dbReference type="FunFam" id="1.10.730.10:FF:000014">
    <property type="entry name" value="Valine--tRNA ligase"/>
    <property type="match status" value="1"/>
</dbReference>
<dbReference type="GO" id="GO:0006438">
    <property type="term" value="P:valyl-tRNA aminoacylation"/>
    <property type="evidence" value="ECO:0007669"/>
    <property type="project" value="UniProtKB-UniRule"/>
</dbReference>
<dbReference type="GO" id="GO:0005524">
    <property type="term" value="F:ATP binding"/>
    <property type="evidence" value="ECO:0007669"/>
    <property type="project" value="UniProtKB-UniRule"/>
</dbReference>
<dbReference type="InterPro" id="IPR019499">
    <property type="entry name" value="Val-tRNA_synth_tRNA-bd"/>
</dbReference>
<keyword evidence="5 11" id="KW-0547">Nucleotide-binding</keyword>
<dbReference type="HAMAP" id="MF_02004">
    <property type="entry name" value="Val_tRNA_synth_type1"/>
    <property type="match status" value="1"/>
</dbReference>
<keyword evidence="6 11" id="KW-0067">ATP-binding</keyword>
<evidence type="ECO:0000259" key="13">
    <source>
        <dbReference type="Pfam" id="PF00133"/>
    </source>
</evidence>
<dbReference type="Pfam" id="PF10458">
    <property type="entry name" value="Val_tRNA-synt_C"/>
    <property type="match status" value="1"/>
</dbReference>
<dbReference type="PANTHER" id="PTHR11946:SF93">
    <property type="entry name" value="VALINE--TRNA LIGASE, CHLOROPLASTIC_MITOCHONDRIAL 2"/>
    <property type="match status" value="1"/>
</dbReference>
<feature type="short sequence motif" description="'KMSKS' region" evidence="11">
    <location>
        <begin position="556"/>
        <end position="560"/>
    </location>
</feature>
<protein>
    <recommendedName>
        <fullName evidence="11">Valine--tRNA ligase</fullName>
        <ecNumber evidence="11">6.1.1.9</ecNumber>
    </recommendedName>
    <alternativeName>
        <fullName evidence="11">Valyl-tRNA synthetase</fullName>
        <shortName evidence="11">ValRS</shortName>
    </alternativeName>
</protein>
<dbReference type="PRINTS" id="PR00986">
    <property type="entry name" value="TRNASYNTHVAL"/>
</dbReference>
<dbReference type="Gene3D" id="3.40.50.620">
    <property type="entry name" value="HUPs"/>
    <property type="match status" value="2"/>
</dbReference>
<keyword evidence="3 11" id="KW-0963">Cytoplasm</keyword>
<dbReference type="InterPro" id="IPR010978">
    <property type="entry name" value="tRNA-bd_arm"/>
</dbReference>
<comment type="domain">
    <text evidence="11">ValRS has two distinct active sites: one for aminoacylation and one for editing. The misactivated threonine is translocated from the active site to the editing site.</text>
</comment>
<keyword evidence="9 11" id="KW-0030">Aminoacyl-tRNA synthetase</keyword>
<comment type="caution">
    <text evidence="16">The sequence shown here is derived from an EMBL/GenBank/DDBJ whole genome shotgun (WGS) entry which is preliminary data.</text>
</comment>
<name>A0A2H0LPS1_9BACT</name>
<dbReference type="GO" id="GO:0004832">
    <property type="term" value="F:valine-tRNA ligase activity"/>
    <property type="evidence" value="ECO:0007669"/>
    <property type="project" value="UniProtKB-UniRule"/>
</dbReference>
<comment type="subunit">
    <text evidence="2 11">Monomer.</text>
</comment>
<dbReference type="SUPFAM" id="SSF52374">
    <property type="entry name" value="Nucleotidylyl transferase"/>
    <property type="match status" value="1"/>
</dbReference>
<feature type="domain" description="Valyl-tRNA synthetase tRNA-binding arm" evidence="15">
    <location>
        <begin position="853"/>
        <end position="914"/>
    </location>
</feature>
<evidence type="ECO:0000256" key="8">
    <source>
        <dbReference type="ARBA" id="ARBA00023054"/>
    </source>
</evidence>
<evidence type="ECO:0000256" key="9">
    <source>
        <dbReference type="ARBA" id="ARBA00023146"/>
    </source>
</evidence>
<dbReference type="SUPFAM" id="SSF46589">
    <property type="entry name" value="tRNA-binding arm"/>
    <property type="match status" value="1"/>
</dbReference>
<evidence type="ECO:0000256" key="7">
    <source>
        <dbReference type="ARBA" id="ARBA00022917"/>
    </source>
</evidence>
<keyword evidence="4 11" id="KW-0436">Ligase</keyword>
<comment type="similarity">
    <text evidence="11">Belongs to the class-I aminoacyl-tRNA synthetase family. ValS type 1 subfamily.</text>
</comment>
<dbReference type="CDD" id="cd00817">
    <property type="entry name" value="ValRS_core"/>
    <property type="match status" value="1"/>
</dbReference>
<dbReference type="InterPro" id="IPR002300">
    <property type="entry name" value="aa-tRNA-synth_Ia"/>
</dbReference>
<feature type="domain" description="Methionyl/Valyl/Leucyl/Isoleucyl-tRNA synthetase anticodon-binding" evidence="14">
    <location>
        <begin position="638"/>
        <end position="794"/>
    </location>
</feature>
<evidence type="ECO:0000256" key="2">
    <source>
        <dbReference type="ARBA" id="ARBA00011245"/>
    </source>
</evidence>
<evidence type="ECO:0000256" key="6">
    <source>
        <dbReference type="ARBA" id="ARBA00022840"/>
    </source>
</evidence>
<evidence type="ECO:0000313" key="16">
    <source>
        <dbReference type="EMBL" id="PIQ86351.1"/>
    </source>
</evidence>
<sequence>MELPKQYTPKEVEKKWYALWEKNHYFTPSIDNKVKRDQRFTIVIPPPNVTGILHMGHALNNSIQDILIRYERMRGKKALWVPGVDHAGIATQNVVEKKLTKSKKTRHDLGREKFIDEVWQWKEEHGSTIVKQLRRLGASCDWTRERFTMDEGLSHAVREAFVTLYERGLIYRGNYIINWCPRCHTALSDEEAAHKDLTGALYHIQYPLADNPAVKVEVATTRPETMLGDTAVAVHPDDERYRHLIGKSVMLPLMNRKIPVIADEFVDPKFGTGVVKVTPAHDPNDFAFQGRHPEVAVINILNENGTINENGGPYKDLDRFKARKRVIEDLEKLSLFVKEEKHQHAVGHCYRCDTIVEPYLSKQWFVKMKPMAEKAIRAYRKGETKFVPERWNKVYLSWLENIRDWCISRQIWWGHQIPVWYCDSGVIASAEGARQSPHKKIASPPKADRNDKCQEPIVSRKDITECPHCGSKKIVRDPDVLDTWFSSWLWPFSTLGWPDQTKDLDYFYPTSVLVTAPEIIFFWVARMVMAGLEFTGQVPFHTIYIHGTVRTDSGQKMSKSLGNAIDPLVVIDEMGADALRFSILRLTASGQDAYLSRQKFELGRNFTNKIWNASRFVLMNFEQAGPFEIKTPKLSNIDKWILTDLSETAQKIDKLMGEYRFNDVAGTLYDFFWGSFCDWYVELTKPVLKGEEGEERSQTVRSVLAIVLDQALRLLHPLMPFVTEEIWQQLKHFAKDKRFAFDSLMVAPWQAARENFSFTKEADEVRLFQEAVVGVRDIRTRLGISPKEKISVQIAASEPSTLAQVKRFETEIKHLTNTADIFWHSKLKKESGMIGKVYAHMEIYVANVPEANIKQEESKTRKRIQELENYIKSIDQKLSNQNFVARAPQELVEEQHEKKSAALKELSSHQENLALLSGK</sequence>
<feature type="domain" description="Aminoacyl-tRNA synthetase class Ia" evidence="13">
    <location>
        <begin position="15"/>
        <end position="594"/>
    </location>
</feature>
<dbReference type="GO" id="GO:0002161">
    <property type="term" value="F:aminoacyl-tRNA deacylase activity"/>
    <property type="evidence" value="ECO:0007669"/>
    <property type="project" value="InterPro"/>
</dbReference>
<comment type="catalytic activity">
    <reaction evidence="10 11">
        <text>tRNA(Val) + L-valine + ATP = L-valyl-tRNA(Val) + AMP + diphosphate</text>
        <dbReference type="Rhea" id="RHEA:10704"/>
        <dbReference type="Rhea" id="RHEA-COMP:9672"/>
        <dbReference type="Rhea" id="RHEA-COMP:9708"/>
        <dbReference type="ChEBI" id="CHEBI:30616"/>
        <dbReference type="ChEBI" id="CHEBI:33019"/>
        <dbReference type="ChEBI" id="CHEBI:57762"/>
        <dbReference type="ChEBI" id="CHEBI:78442"/>
        <dbReference type="ChEBI" id="CHEBI:78537"/>
        <dbReference type="ChEBI" id="CHEBI:456215"/>
        <dbReference type="EC" id="6.1.1.9"/>
    </reaction>
</comment>
<comment type="domain">
    <text evidence="11">The C-terminal coiled-coil domain is crucial for aminoacylation activity.</text>
</comment>
<dbReference type="FunFam" id="3.40.50.620:FF:000032">
    <property type="entry name" value="Valine--tRNA ligase"/>
    <property type="match status" value="1"/>
</dbReference>
<gene>
    <name evidence="11" type="primary">valS</name>
    <name evidence="16" type="ORF">COV74_05200</name>
</gene>
<dbReference type="Gene3D" id="2.170.220.10">
    <property type="match status" value="1"/>
</dbReference>
<evidence type="ECO:0000256" key="1">
    <source>
        <dbReference type="ARBA" id="ARBA00004496"/>
    </source>
</evidence>
<proteinExistence type="inferred from homology"/>
<evidence type="ECO:0000256" key="5">
    <source>
        <dbReference type="ARBA" id="ARBA00022741"/>
    </source>
</evidence>
<keyword evidence="8 11" id="KW-0175">Coiled coil</keyword>
<evidence type="ECO:0000256" key="10">
    <source>
        <dbReference type="ARBA" id="ARBA00047552"/>
    </source>
</evidence>
<evidence type="ECO:0000313" key="17">
    <source>
        <dbReference type="Proteomes" id="UP000230859"/>
    </source>
</evidence>
<dbReference type="SUPFAM" id="SSF47323">
    <property type="entry name" value="Anticodon-binding domain of a subclass of class I aminoacyl-tRNA synthetases"/>
    <property type="match status" value="1"/>
</dbReference>
<organism evidence="16 17">
    <name type="scientific">Candidatus Abzuiibacterium crystallinum</name>
    <dbReference type="NCBI Taxonomy" id="1974748"/>
    <lineage>
        <taxon>Bacteria</taxon>
        <taxon>Pseudomonadati</taxon>
        <taxon>Candidatus Omnitrophota</taxon>
        <taxon>Candidatus Abzuiibacterium</taxon>
    </lineage>
</organism>
<dbReference type="Gene3D" id="1.10.730.10">
    <property type="entry name" value="Isoleucyl-tRNA Synthetase, Domain 1"/>
    <property type="match status" value="1"/>
</dbReference>
<dbReference type="InterPro" id="IPR014729">
    <property type="entry name" value="Rossmann-like_a/b/a_fold"/>
</dbReference>
<keyword evidence="7 11" id="KW-0648">Protein biosynthesis</keyword>
<dbReference type="InterPro" id="IPR002303">
    <property type="entry name" value="Valyl-tRNA_ligase"/>
</dbReference>
<dbReference type="InterPro" id="IPR033705">
    <property type="entry name" value="Anticodon_Ia_Val"/>
</dbReference>
<feature type="binding site" evidence="11">
    <location>
        <position position="559"/>
    </location>
    <ligand>
        <name>ATP</name>
        <dbReference type="ChEBI" id="CHEBI:30616"/>
    </ligand>
</feature>
<evidence type="ECO:0000256" key="3">
    <source>
        <dbReference type="ARBA" id="ARBA00022490"/>
    </source>
</evidence>
<evidence type="ECO:0000259" key="15">
    <source>
        <dbReference type="Pfam" id="PF10458"/>
    </source>
</evidence>
<comment type="subcellular location">
    <subcellularLocation>
        <location evidence="1 11">Cytoplasm</location>
    </subcellularLocation>
</comment>
<dbReference type="Gene3D" id="3.90.740.10">
    <property type="entry name" value="Valyl/Leucyl/Isoleucyl-tRNA synthetase, editing domain"/>
    <property type="match status" value="1"/>
</dbReference>
<dbReference type="PROSITE" id="PS00178">
    <property type="entry name" value="AA_TRNA_LIGASE_I"/>
    <property type="match status" value="1"/>
</dbReference>
<dbReference type="InterPro" id="IPR013155">
    <property type="entry name" value="M/V/L/I-tRNA-synth_anticd-bd"/>
</dbReference>
<dbReference type="SUPFAM" id="SSF50677">
    <property type="entry name" value="ValRS/IleRS/LeuRS editing domain"/>
    <property type="match status" value="1"/>
</dbReference>
<evidence type="ECO:0000256" key="11">
    <source>
        <dbReference type="HAMAP-Rule" id="MF_02004"/>
    </source>
</evidence>
<feature type="region of interest" description="Disordered" evidence="12">
    <location>
        <begin position="433"/>
        <end position="453"/>
    </location>
</feature>
<reference evidence="16 17" key="1">
    <citation type="submission" date="2017-09" db="EMBL/GenBank/DDBJ databases">
        <title>Depth-based differentiation of microbial function through sediment-hosted aquifers and enrichment of novel symbionts in the deep terrestrial subsurface.</title>
        <authorList>
            <person name="Probst A.J."/>
            <person name="Ladd B."/>
            <person name="Jarett J.K."/>
            <person name="Geller-Mcgrath D.E."/>
            <person name="Sieber C.M."/>
            <person name="Emerson J.B."/>
            <person name="Anantharaman K."/>
            <person name="Thomas B.C."/>
            <person name="Malmstrom R."/>
            <person name="Stieglmeier M."/>
            <person name="Klingl A."/>
            <person name="Woyke T."/>
            <person name="Ryan C.M."/>
            <person name="Banfield J.F."/>
        </authorList>
    </citation>
    <scope>NUCLEOTIDE SEQUENCE [LARGE SCALE GENOMIC DNA]</scope>
    <source>
        <strain evidence="16">CG11_big_fil_rev_8_21_14_0_20_45_26</strain>
    </source>
</reference>
<dbReference type="InterPro" id="IPR037118">
    <property type="entry name" value="Val-tRNA_synth_C_sf"/>
</dbReference>
<evidence type="ECO:0000259" key="14">
    <source>
        <dbReference type="Pfam" id="PF08264"/>
    </source>
</evidence>
<dbReference type="Proteomes" id="UP000230859">
    <property type="component" value="Unassembled WGS sequence"/>
</dbReference>
<dbReference type="PANTHER" id="PTHR11946">
    <property type="entry name" value="VALYL-TRNA SYNTHETASES"/>
    <property type="match status" value="1"/>
</dbReference>
<dbReference type="InterPro" id="IPR009080">
    <property type="entry name" value="tRNAsynth_Ia_anticodon-bd"/>
</dbReference>
<dbReference type="Pfam" id="PF00133">
    <property type="entry name" value="tRNA-synt_1"/>
    <property type="match status" value="1"/>
</dbReference>
<dbReference type="FunFam" id="3.90.740.10:FF:000005">
    <property type="entry name" value="Valine--tRNA ligase, mitochondrial"/>
    <property type="match status" value="1"/>
</dbReference>
<dbReference type="NCBIfam" id="TIGR00422">
    <property type="entry name" value="valS"/>
    <property type="match status" value="1"/>
</dbReference>
<dbReference type="CDD" id="cd07962">
    <property type="entry name" value="Anticodon_Ia_Val"/>
    <property type="match status" value="1"/>
</dbReference>
<dbReference type="AlphaFoldDB" id="A0A2H0LPS1"/>
<comment type="function">
    <text evidence="11">Catalyzes the attachment of valine to tRNA(Val). As ValRS can inadvertently accommodate and process structurally similar amino acids such as threonine, to avoid such errors, it has a 'posttransfer' editing activity that hydrolyzes mischarged Thr-tRNA(Val) in a tRNA-dependent manner.</text>
</comment>
<dbReference type="NCBIfam" id="NF004349">
    <property type="entry name" value="PRK05729.1"/>
    <property type="match status" value="1"/>
</dbReference>
<dbReference type="Pfam" id="PF08264">
    <property type="entry name" value="Anticodon_1"/>
    <property type="match status" value="1"/>
</dbReference>
<dbReference type="EC" id="6.1.1.9" evidence="11"/>
<accession>A0A2H0LPS1</accession>